<evidence type="ECO:0000313" key="10">
    <source>
        <dbReference type="Proteomes" id="UP000003704"/>
    </source>
</evidence>
<dbReference type="AlphaFoldDB" id="I7ZJQ8"/>
<dbReference type="SUPFAM" id="SSF47973">
    <property type="entry name" value="Ribosomal protein S7"/>
    <property type="match status" value="1"/>
</dbReference>
<comment type="caution">
    <text evidence="9">The sequence shown here is derived from an EMBL/GenBank/DDBJ whole genome shotgun (WGS) entry which is preliminary data.</text>
</comment>
<dbReference type="GO" id="GO:0000049">
    <property type="term" value="F:tRNA binding"/>
    <property type="evidence" value="ECO:0007669"/>
    <property type="project" value="UniProtKB-UniRule"/>
</dbReference>
<dbReference type="GO" id="GO:0003735">
    <property type="term" value="F:structural constituent of ribosome"/>
    <property type="evidence" value="ECO:0007669"/>
    <property type="project" value="InterPro"/>
</dbReference>
<evidence type="ECO:0000256" key="7">
    <source>
        <dbReference type="RuleBase" id="RU003619"/>
    </source>
</evidence>
<dbReference type="InterPro" id="IPR005717">
    <property type="entry name" value="Ribosomal_uS7_bac/org-type"/>
</dbReference>
<keyword evidence="10" id="KW-1185">Reference proteome</keyword>
<protein>
    <recommendedName>
        <fullName evidence="6">Small ribosomal subunit protein uS7</fullName>
    </recommendedName>
</protein>
<evidence type="ECO:0000256" key="5">
    <source>
        <dbReference type="ARBA" id="ARBA00023274"/>
    </source>
</evidence>
<feature type="domain" description="Small ribosomal subunit protein uS7" evidence="8">
    <location>
        <begin position="3"/>
        <end position="150"/>
    </location>
</feature>
<dbReference type="PATRIC" id="fig|1172194.4.peg.2028"/>
<proteinExistence type="inferred from homology"/>
<dbReference type="NCBIfam" id="TIGR01029">
    <property type="entry name" value="rpsG_bact"/>
    <property type="match status" value="1"/>
</dbReference>
<keyword evidence="4 6" id="KW-0689">Ribosomal protein</keyword>
<dbReference type="CDD" id="cd14869">
    <property type="entry name" value="uS7_Bacteria"/>
    <property type="match status" value="1"/>
</dbReference>
<dbReference type="InterPro" id="IPR000235">
    <property type="entry name" value="Ribosomal_uS7"/>
</dbReference>
<dbReference type="InterPro" id="IPR020606">
    <property type="entry name" value="Ribosomal_uS7_CS"/>
</dbReference>
<evidence type="ECO:0000313" key="9">
    <source>
        <dbReference type="EMBL" id="EIT71962.1"/>
    </source>
</evidence>
<dbReference type="InterPro" id="IPR023798">
    <property type="entry name" value="Ribosomal_uS7_dom"/>
</dbReference>
<comment type="function">
    <text evidence="6">One of the primary rRNA binding proteins, it binds directly to 16S rRNA where it nucleates assembly of the head domain of the 30S subunit. Is located at the subunit interface close to the decoding center, probably blocks exit of the E-site tRNA.</text>
</comment>
<keyword evidence="3 6" id="KW-0694">RNA-binding</keyword>
<dbReference type="FunFam" id="1.10.455.10:FF:000001">
    <property type="entry name" value="30S ribosomal protein S7"/>
    <property type="match status" value="1"/>
</dbReference>
<organism evidence="9 10">
    <name type="scientific">Hydrocarboniphaga effusa AP103</name>
    <dbReference type="NCBI Taxonomy" id="1172194"/>
    <lineage>
        <taxon>Bacteria</taxon>
        <taxon>Pseudomonadati</taxon>
        <taxon>Pseudomonadota</taxon>
        <taxon>Gammaproteobacteria</taxon>
        <taxon>Nevskiales</taxon>
        <taxon>Nevskiaceae</taxon>
        <taxon>Hydrocarboniphaga</taxon>
    </lineage>
</organism>
<comment type="subunit">
    <text evidence="6">Part of the 30S ribosomal subunit. Contacts proteins S9 and S11.</text>
</comment>
<dbReference type="PANTHER" id="PTHR11205">
    <property type="entry name" value="RIBOSOMAL PROTEIN S7"/>
    <property type="match status" value="1"/>
</dbReference>
<evidence type="ECO:0000256" key="2">
    <source>
        <dbReference type="ARBA" id="ARBA00022730"/>
    </source>
</evidence>
<reference evidence="9 10" key="1">
    <citation type="journal article" date="2012" name="J. Bacteriol.">
        <title>Genome Sequence of n-Alkane-Degrading Hydrocarboniphaga effusa Strain AP103T (ATCC BAA-332T).</title>
        <authorList>
            <person name="Chang H.K."/>
            <person name="Zylstra G.J."/>
            <person name="Chae J.C."/>
        </authorList>
    </citation>
    <scope>NUCLEOTIDE SEQUENCE [LARGE SCALE GENOMIC DNA]</scope>
    <source>
        <strain evidence="9 10">AP103</strain>
    </source>
</reference>
<dbReference type="STRING" id="1172194.WQQ_20990"/>
<comment type="similarity">
    <text evidence="1 6 7">Belongs to the universal ribosomal protein uS7 family.</text>
</comment>
<dbReference type="PROSITE" id="PS00052">
    <property type="entry name" value="RIBOSOMAL_S7"/>
    <property type="match status" value="1"/>
</dbReference>
<dbReference type="HAMAP" id="MF_00480_B">
    <property type="entry name" value="Ribosomal_uS7_B"/>
    <property type="match status" value="1"/>
</dbReference>
<dbReference type="GO" id="GO:0019843">
    <property type="term" value="F:rRNA binding"/>
    <property type="evidence" value="ECO:0007669"/>
    <property type="project" value="UniProtKB-UniRule"/>
</dbReference>
<dbReference type="EMBL" id="AKGD01000001">
    <property type="protein sequence ID" value="EIT71962.1"/>
    <property type="molecule type" value="Genomic_DNA"/>
</dbReference>
<accession>I7ZJQ8</accession>
<keyword evidence="6" id="KW-0820">tRNA-binding</keyword>
<evidence type="ECO:0000256" key="4">
    <source>
        <dbReference type="ARBA" id="ARBA00022980"/>
    </source>
</evidence>
<dbReference type="Gene3D" id="1.10.455.10">
    <property type="entry name" value="Ribosomal protein S7 domain"/>
    <property type="match status" value="1"/>
</dbReference>
<dbReference type="InterPro" id="IPR036823">
    <property type="entry name" value="Ribosomal_uS7_dom_sf"/>
</dbReference>
<sequence>MSRRRKPEIRVILPDPKYKNLVVTKFMNMVMEDGKKSVAEKIVYGALDQIATKKKSNEPAVILQAAFDNVAPSVEVKSRRVGGATYQVPVEVRSTRRTTLAMRWVIDAASKRGEKSMADRLAGELLDASEHRGAAVKKREDTHKMAEANKAFAHFRW</sequence>
<dbReference type="GO" id="GO:0015935">
    <property type="term" value="C:small ribosomal subunit"/>
    <property type="evidence" value="ECO:0007669"/>
    <property type="project" value="InterPro"/>
</dbReference>
<dbReference type="RefSeq" id="WP_007185047.1">
    <property type="nucleotide sequence ID" value="NZ_AKGD01000001.1"/>
</dbReference>
<dbReference type="OrthoDB" id="9807653at2"/>
<keyword evidence="5 6" id="KW-0687">Ribonucleoprotein</keyword>
<gene>
    <name evidence="6" type="primary">rpsG</name>
    <name evidence="9" type="ORF">WQQ_20990</name>
</gene>
<evidence type="ECO:0000256" key="6">
    <source>
        <dbReference type="HAMAP-Rule" id="MF_00480"/>
    </source>
</evidence>
<dbReference type="PIRSF" id="PIRSF002122">
    <property type="entry name" value="RPS7p_RPS7a_RPS5e_RPS7o"/>
    <property type="match status" value="1"/>
</dbReference>
<dbReference type="Proteomes" id="UP000003704">
    <property type="component" value="Unassembled WGS sequence"/>
</dbReference>
<evidence type="ECO:0000256" key="1">
    <source>
        <dbReference type="ARBA" id="ARBA00007151"/>
    </source>
</evidence>
<evidence type="ECO:0000256" key="3">
    <source>
        <dbReference type="ARBA" id="ARBA00022884"/>
    </source>
</evidence>
<evidence type="ECO:0000259" key="8">
    <source>
        <dbReference type="Pfam" id="PF00177"/>
    </source>
</evidence>
<name>I7ZJQ8_9GAMM</name>
<dbReference type="Pfam" id="PF00177">
    <property type="entry name" value="Ribosomal_S7"/>
    <property type="match status" value="1"/>
</dbReference>
<dbReference type="GO" id="GO:0006412">
    <property type="term" value="P:translation"/>
    <property type="evidence" value="ECO:0007669"/>
    <property type="project" value="UniProtKB-UniRule"/>
</dbReference>
<keyword evidence="2 6" id="KW-0699">rRNA-binding</keyword>